<evidence type="ECO:0008006" key="4">
    <source>
        <dbReference type="Google" id="ProtNLM"/>
    </source>
</evidence>
<dbReference type="SUPFAM" id="SSF55753">
    <property type="entry name" value="Actin depolymerizing proteins"/>
    <property type="match status" value="1"/>
</dbReference>
<proteinExistence type="predicted"/>
<feature type="compositionally biased region" description="Polar residues" evidence="1">
    <location>
        <begin position="1020"/>
        <end position="1042"/>
    </location>
</feature>
<name>A0A438MQL0_EXOME</name>
<dbReference type="EMBL" id="NAJM01000074">
    <property type="protein sequence ID" value="RVX65915.1"/>
    <property type="molecule type" value="Genomic_DNA"/>
</dbReference>
<evidence type="ECO:0000256" key="1">
    <source>
        <dbReference type="SAM" id="MobiDB-lite"/>
    </source>
</evidence>
<feature type="region of interest" description="Disordered" evidence="1">
    <location>
        <begin position="335"/>
        <end position="372"/>
    </location>
</feature>
<feature type="compositionally biased region" description="Basic and acidic residues" evidence="1">
    <location>
        <begin position="1043"/>
        <end position="1052"/>
    </location>
</feature>
<feature type="region of interest" description="Disordered" evidence="1">
    <location>
        <begin position="604"/>
        <end position="623"/>
    </location>
</feature>
<feature type="region of interest" description="Disordered" evidence="1">
    <location>
        <begin position="485"/>
        <end position="593"/>
    </location>
</feature>
<gene>
    <name evidence="2" type="ORF">B0A52_10222</name>
</gene>
<feature type="region of interest" description="Disordered" evidence="1">
    <location>
        <begin position="629"/>
        <end position="679"/>
    </location>
</feature>
<organism evidence="2 3">
    <name type="scientific">Exophiala mesophila</name>
    <name type="common">Black yeast-like fungus</name>
    <dbReference type="NCBI Taxonomy" id="212818"/>
    <lineage>
        <taxon>Eukaryota</taxon>
        <taxon>Fungi</taxon>
        <taxon>Dikarya</taxon>
        <taxon>Ascomycota</taxon>
        <taxon>Pezizomycotina</taxon>
        <taxon>Eurotiomycetes</taxon>
        <taxon>Chaetothyriomycetidae</taxon>
        <taxon>Chaetothyriales</taxon>
        <taxon>Herpotrichiellaceae</taxon>
        <taxon>Exophiala</taxon>
    </lineage>
</organism>
<dbReference type="Proteomes" id="UP000288859">
    <property type="component" value="Unassembled WGS sequence"/>
</dbReference>
<feature type="compositionally biased region" description="Low complexity" evidence="1">
    <location>
        <begin position="269"/>
        <end position="280"/>
    </location>
</feature>
<feature type="region of interest" description="Disordered" evidence="1">
    <location>
        <begin position="808"/>
        <end position="892"/>
    </location>
</feature>
<feature type="region of interest" description="Disordered" evidence="1">
    <location>
        <begin position="935"/>
        <end position="1053"/>
    </location>
</feature>
<protein>
    <recommendedName>
        <fullName evidence="4">ADF-H domain-containing protein</fullName>
    </recommendedName>
</protein>
<reference evidence="2 3" key="1">
    <citation type="submission" date="2017-03" db="EMBL/GenBank/DDBJ databases">
        <title>Genomes of endolithic fungi from Antarctica.</title>
        <authorList>
            <person name="Coleine C."/>
            <person name="Masonjones S."/>
            <person name="Stajich J.E."/>
        </authorList>
    </citation>
    <scope>NUCLEOTIDE SEQUENCE [LARGE SCALE GENOMIC DNA]</scope>
    <source>
        <strain evidence="2 3">CCFEE 6314</strain>
    </source>
</reference>
<dbReference type="Gene3D" id="3.40.20.10">
    <property type="entry name" value="Severin"/>
    <property type="match status" value="1"/>
</dbReference>
<feature type="region of interest" description="Disordered" evidence="1">
    <location>
        <begin position="739"/>
        <end position="791"/>
    </location>
</feature>
<feature type="compositionally biased region" description="Polar residues" evidence="1">
    <location>
        <begin position="960"/>
        <end position="975"/>
    </location>
</feature>
<sequence>MSLNGLDAAVVAEAHQAALAEAGGWYLLRYANRDTVELLKRGSGGVQDVRGVIQQYEEKSPLYGLVQYRRKKIILKYVPDGTSRLLQVRLTVQFNTVLETLVPHDTVFSFTNASELTESALGMCTMLLASAGSLTSSSSSLRKRRLDGISEAVEETGSLHADHDDRPEKVKEVSVVESQEPEVRVYGRRELDELPASAVLAKALLAKRKEAAADAEAANLNDTHLVAPTVNGTNTLAVPDSTAQPLRLEGLNGRGQPSPLPVPVSTNLPATPDSTPPTTSYGEAPRPLDYETTNNILLESSAVDHTESLPDTLPHTRHLSAAESDSITQWSSNVASLTSHTTKKKLGPRPHIEPSHRPKTAGTSKSSVNVRPVANLPDSIRVSNRSVVSLSLMRPNSRQSTRSVPSRFPPSSHTINAHPPLPSVPHLIPLYKSTESRPAASRPGSVATEASATATPEKLRLMKALQLRKRNMLMAQRASALPHLPTGSIQASTHSEPSPALPSPATFPSTLPPHDLLSNIDEESKVAQSSSATSPTLMTNPSEDHSTKASSITDTDDISRKRRSLSSATSSSVTPKADLHHVQPTPKTPGLIPSRAATAVLPHPELGGLNQESSSNIEEHKEPPIKTLETIKDESPRIPPSQQLLPLARTPRERSPHLSAPFAVSPARSRRPPALQPLKLSSSHELLGVSDVSEDEALMDELQYATVHEATPVSVARSPVTPVLSKGSSDRLREIVNKTANSSLYARRSASTTPDRNRPGSVRSTSTALPQWPPVQAETVPVPLTKKPTLGSGISKRIRALEVLTTKDTNVSTPVPPREPSQPKSGFSTFLKRSSLSSNQPAPNASTDISPPKRLPDAVSQYEGSVSGSTRGRRPNLDEAQTSVNKGESISVTARIVRDPNKKHPPMSPSSSYAAPLQLFRSPLIVEHDNGMNKMSQEQSMASLGSATKSPTKSERGRFSFSSHRSTSQTNLLRSESSHSKISHGNNHRKSAARSLSDTASLNDEKKSSRTSRLMKRVSNLASARKQNQSSPKEMMQANTIQEQKEPDRRNSVSESLLQVVDIGDVNVQFPDSLLWKRRFMRVDDQGYLIFSPPVTDANMKSISRKYHLSDFRKPALPDAEREEIAWSIILDLKDGRCVQCACENRQAQRQVLQLLVDAHSAYHQLYGNS</sequence>
<feature type="compositionally biased region" description="Polar residues" evidence="1">
    <location>
        <begin position="822"/>
        <end position="849"/>
    </location>
</feature>
<evidence type="ECO:0000313" key="3">
    <source>
        <dbReference type="Proteomes" id="UP000288859"/>
    </source>
</evidence>
<dbReference type="InterPro" id="IPR029006">
    <property type="entry name" value="ADF-H/Gelsolin-like_dom_sf"/>
</dbReference>
<feature type="compositionally biased region" description="Polar residues" evidence="1">
    <location>
        <begin position="396"/>
        <end position="415"/>
    </location>
</feature>
<feature type="region of interest" description="Disordered" evidence="1">
    <location>
        <begin position="248"/>
        <end position="288"/>
    </location>
</feature>
<feature type="compositionally biased region" description="Polar residues" evidence="1">
    <location>
        <begin position="487"/>
        <end position="496"/>
    </location>
</feature>
<feature type="region of interest" description="Disordered" evidence="1">
    <location>
        <begin position="392"/>
        <end position="454"/>
    </location>
</feature>
<feature type="compositionally biased region" description="Polar residues" evidence="1">
    <location>
        <begin position="879"/>
        <end position="892"/>
    </location>
</feature>
<feature type="compositionally biased region" description="Polar residues" evidence="1">
    <location>
        <begin position="739"/>
        <end position="754"/>
    </location>
</feature>
<accession>A0A438MQL0</accession>
<feature type="compositionally biased region" description="Polar residues" evidence="1">
    <location>
        <begin position="935"/>
        <end position="951"/>
    </location>
</feature>
<evidence type="ECO:0000313" key="2">
    <source>
        <dbReference type="EMBL" id="RVX65915.1"/>
    </source>
</evidence>
<feature type="compositionally biased region" description="Polar residues" evidence="1">
    <location>
        <begin position="526"/>
        <end position="541"/>
    </location>
</feature>
<comment type="caution">
    <text evidence="2">The sequence shown here is derived from an EMBL/GenBank/DDBJ whole genome shotgun (WGS) entry which is preliminary data.</text>
</comment>
<dbReference type="VEuPathDB" id="FungiDB:PV10_04178"/>
<dbReference type="OrthoDB" id="74412at2759"/>
<dbReference type="AlphaFoldDB" id="A0A438MQL0"/>